<proteinExistence type="predicted"/>
<dbReference type="InterPro" id="IPR013424">
    <property type="entry name" value="Ice-binding_C"/>
</dbReference>
<keyword evidence="4" id="KW-1185">Reference proteome</keyword>
<evidence type="ECO:0000256" key="1">
    <source>
        <dbReference type="SAM" id="SignalP"/>
    </source>
</evidence>
<dbReference type="Gene3D" id="2.60.120.260">
    <property type="entry name" value="Galactose-binding domain-like"/>
    <property type="match status" value="1"/>
</dbReference>
<dbReference type="PROSITE" id="PS50022">
    <property type="entry name" value="FA58C_3"/>
    <property type="match status" value="1"/>
</dbReference>
<dbReference type="EMBL" id="AMXF01000064">
    <property type="protein sequence ID" value="ENO97103.1"/>
    <property type="molecule type" value="Genomic_DNA"/>
</dbReference>
<name>N6ZRZ6_9RHOO</name>
<dbReference type="InterPro" id="IPR000421">
    <property type="entry name" value="FA58C"/>
</dbReference>
<dbReference type="Proteomes" id="UP000013047">
    <property type="component" value="Unassembled WGS sequence"/>
</dbReference>
<dbReference type="NCBIfam" id="TIGR02595">
    <property type="entry name" value="PEP_CTERM"/>
    <property type="match status" value="1"/>
</dbReference>
<dbReference type="AlphaFoldDB" id="N6ZRZ6"/>
<comment type="caution">
    <text evidence="3">The sequence shown here is derived from an EMBL/GenBank/DDBJ whole genome shotgun (WGS) entry which is preliminary data.</text>
</comment>
<gene>
    <name evidence="3" type="ORF">C667_10535</name>
</gene>
<dbReference type="SUPFAM" id="SSF49785">
    <property type="entry name" value="Galactose-binding domain-like"/>
    <property type="match status" value="1"/>
</dbReference>
<sequence>MLVLTLLGLSATAAQAASITTVVSANGNGGNYGGSLSVLNDGIFPTEGSQWNLADKVSWNGKGNRFVFAFGDLYRIDSVRLSVDNNDGYLLEYSTDYSAWASLLTVSSGVGEIGWGMDTMATDPSDSEYVSQLAFTPREARYVRIQATDGDNSYSIGEVAFTGERAGNGSTNPVPEPAGLALIGLGLAGMALVRRRRV</sequence>
<evidence type="ECO:0000259" key="2">
    <source>
        <dbReference type="PROSITE" id="PS50022"/>
    </source>
</evidence>
<keyword evidence="1" id="KW-0732">Signal</keyword>
<feature type="chain" id="PRO_5004129588" description="F5/8 type C domain-containing protein" evidence="1">
    <location>
        <begin position="17"/>
        <end position="198"/>
    </location>
</feature>
<evidence type="ECO:0000313" key="3">
    <source>
        <dbReference type="EMBL" id="ENO97103.1"/>
    </source>
</evidence>
<accession>N6ZRZ6</accession>
<protein>
    <recommendedName>
        <fullName evidence="2">F5/8 type C domain-containing protein</fullName>
    </recommendedName>
</protein>
<feature type="signal peptide" evidence="1">
    <location>
        <begin position="1"/>
        <end position="16"/>
    </location>
</feature>
<dbReference type="Pfam" id="PF07589">
    <property type="entry name" value="PEP-CTERM"/>
    <property type="match status" value="1"/>
</dbReference>
<dbReference type="InterPro" id="IPR008979">
    <property type="entry name" value="Galactose-bd-like_sf"/>
</dbReference>
<organism evidence="3 4">
    <name type="scientific">Thauera phenylacetica B4P</name>
    <dbReference type="NCBI Taxonomy" id="1234382"/>
    <lineage>
        <taxon>Bacteria</taxon>
        <taxon>Pseudomonadati</taxon>
        <taxon>Pseudomonadota</taxon>
        <taxon>Betaproteobacteria</taxon>
        <taxon>Rhodocyclales</taxon>
        <taxon>Zoogloeaceae</taxon>
        <taxon>Thauera</taxon>
    </lineage>
</organism>
<feature type="domain" description="F5/8 type C" evidence="2">
    <location>
        <begin position="2"/>
        <end position="164"/>
    </location>
</feature>
<reference evidence="3 4" key="1">
    <citation type="submission" date="2012-09" db="EMBL/GenBank/DDBJ databases">
        <title>Draft Genome Sequences of 6 Strains from Genus Thauera.</title>
        <authorList>
            <person name="Liu B."/>
            <person name="Shapleigh J.P."/>
            <person name="Frostegard A.H."/>
        </authorList>
    </citation>
    <scope>NUCLEOTIDE SEQUENCE [LARGE SCALE GENOMIC DNA]</scope>
    <source>
        <strain evidence="3 4">B4P</strain>
    </source>
</reference>
<evidence type="ECO:0000313" key="4">
    <source>
        <dbReference type="Proteomes" id="UP000013047"/>
    </source>
</evidence>